<dbReference type="BioCyc" id="CCAL311458:G131R-628-MONOMER"/>
<dbReference type="STRING" id="311458.CSUB_C0616"/>
<evidence type="ECO:0000313" key="1">
    <source>
        <dbReference type="EMBL" id="BAJ47671.1"/>
    </source>
</evidence>
<dbReference type="AlphaFoldDB" id="E6N5V2"/>
<organism evidence="1 3">
    <name type="scientific">Caldiarchaeum subterraneum</name>
    <dbReference type="NCBI Taxonomy" id="311458"/>
    <lineage>
        <taxon>Archaea</taxon>
        <taxon>Nitrososphaerota</taxon>
        <taxon>Candidatus Caldarchaeales</taxon>
        <taxon>Candidatus Caldarchaeaceae</taxon>
        <taxon>Candidatus Caldarchaeum</taxon>
    </lineage>
</organism>
<reference evidence="1 3" key="1">
    <citation type="journal article" date="2005" name="Environ. Microbiol.">
        <title>Genetic and functional properties of uncultivated thermophilic crenarchaeotes from a subsurface gold mine as revealed by analysis of genome fragments.</title>
        <authorList>
            <person name="Nunoura T."/>
            <person name="Hirayama H."/>
            <person name="Takami H."/>
            <person name="Oida H."/>
            <person name="Nishi S."/>
            <person name="Shimamura S."/>
            <person name="Suzuki Y."/>
            <person name="Inagaki F."/>
            <person name="Takai K."/>
            <person name="Nealson K.H."/>
            <person name="Horikoshi K."/>
        </authorList>
    </citation>
    <scope>NUCLEOTIDE SEQUENCE [LARGE SCALE GENOMIC DNA]</scope>
</reference>
<dbReference type="EMBL" id="BA000048">
    <property type="protein sequence ID" value="BAJ50475.1"/>
    <property type="molecule type" value="Genomic_DNA"/>
</dbReference>
<evidence type="ECO:0000313" key="3">
    <source>
        <dbReference type="Proteomes" id="UP000008120"/>
    </source>
</evidence>
<protein>
    <submittedName>
        <fullName evidence="1">Uncharacterized protein</fullName>
    </submittedName>
</protein>
<proteinExistence type="predicted"/>
<dbReference type="Proteomes" id="UP000008120">
    <property type="component" value="Chromosome"/>
</dbReference>
<dbReference type="KEGG" id="csu:CSUB_C0616"/>
<evidence type="ECO:0000313" key="2">
    <source>
        <dbReference type="EMBL" id="BAJ50475.1"/>
    </source>
</evidence>
<dbReference type="EMBL" id="AP011843">
    <property type="protein sequence ID" value="BAJ47671.1"/>
    <property type="molecule type" value="Genomic_DNA"/>
</dbReference>
<name>E6N5V2_CALS0</name>
<accession>E6N5V2</accession>
<reference evidence="1 3" key="2">
    <citation type="journal article" date="2011" name="Nucleic Acids Res.">
        <title>Insights into the evolution of Archaea and eukaryotic protein modifier systems revealed by the genome of a novel archaeal group.</title>
        <authorList>
            <person name="Nunoura T."/>
            <person name="Takaki Y."/>
            <person name="Kakuta J."/>
            <person name="Nishi S."/>
            <person name="Sugahara J."/>
            <person name="Kazama H."/>
            <person name="Chee G."/>
            <person name="Hattori M."/>
            <person name="Kanai A."/>
            <person name="Atomi H."/>
            <person name="Takai K."/>
            <person name="Takami H."/>
        </authorList>
    </citation>
    <scope>NUCLEOTIDE SEQUENCE [LARGE SCALE GENOMIC DNA]</scope>
</reference>
<gene>
    <name evidence="2" type="ORF">CSUB_C0616</name>
    <name evidence="1" type="ORF">HGMM_F32D08C37</name>
</gene>
<sequence length="273" mass="30424">MRYVSVKDVRLYNGWLPIEEKKQPLKKIGETVFQTPHAPLVDADWDGSVYDDVLVYLGGEHVEPESIDPSTGLISIHPPPSQGTSVEADYFWHPIGDEDIILAVEAAEGLVEALTGVVYVPHQRVERRRIERNGLVALSEPVITVQSVKLYDSFGNFLGEAEATLVDRAAGILKIRVVSQEPRPPWYLPSYVEAEVEYVGGYESVPAIVKHAVLALSSHNLLTRFQQRLALAPDYGGGVSTVFVAEDLEKRLRFLRNEVEKTVNSLPRRVEKA</sequence>